<comment type="caution">
    <text evidence="2">The sequence shown here is derived from an EMBL/GenBank/DDBJ whole genome shotgun (WGS) entry which is preliminary data.</text>
</comment>
<dbReference type="AlphaFoldDB" id="A0A9W7G258"/>
<name>A0A9W7G258_9STRA</name>
<dbReference type="Proteomes" id="UP001165065">
    <property type="component" value="Unassembled WGS sequence"/>
</dbReference>
<evidence type="ECO:0000256" key="1">
    <source>
        <dbReference type="SAM" id="MobiDB-lite"/>
    </source>
</evidence>
<sequence length="265" mass="30502">MPSSPAPNISSPAPSSPYYNALVSAYVSRASSPSNLKVISTETKHALDRKVTRSEEKRRERERINRSMVNRERWWEKEVVKGGEDCTEHQKFLADNVGGFTGIYKQRFVSPKGGTAVSGDFHSTPRRVSTMLMNSTYSELNILDRSADYRNEVGWRLKLRSNTPSEYQIRQHERNLRMVAKARARAKVPRNSTRHHAVDSVGPLISFMVGEGIGSENTGERERKEREEIERKREEALREKEERVVRATEYIKNLPDRKLFLKNLI</sequence>
<evidence type="ECO:0000313" key="3">
    <source>
        <dbReference type="Proteomes" id="UP001165065"/>
    </source>
</evidence>
<protein>
    <submittedName>
        <fullName evidence="2">Uncharacterized protein</fullName>
    </submittedName>
</protein>
<accession>A0A9W7G258</accession>
<keyword evidence="3" id="KW-1185">Reference proteome</keyword>
<feature type="compositionally biased region" description="Basic and acidic residues" evidence="1">
    <location>
        <begin position="218"/>
        <end position="236"/>
    </location>
</feature>
<gene>
    <name evidence="2" type="ORF">TrCOL_g13661</name>
</gene>
<dbReference type="EMBL" id="BRYA01000678">
    <property type="protein sequence ID" value="GMI29245.1"/>
    <property type="molecule type" value="Genomic_DNA"/>
</dbReference>
<organism evidence="2 3">
    <name type="scientific">Triparma columacea</name>
    <dbReference type="NCBI Taxonomy" id="722753"/>
    <lineage>
        <taxon>Eukaryota</taxon>
        <taxon>Sar</taxon>
        <taxon>Stramenopiles</taxon>
        <taxon>Ochrophyta</taxon>
        <taxon>Bolidophyceae</taxon>
        <taxon>Parmales</taxon>
        <taxon>Triparmaceae</taxon>
        <taxon>Triparma</taxon>
    </lineage>
</organism>
<dbReference type="OrthoDB" id="204488at2759"/>
<evidence type="ECO:0000313" key="2">
    <source>
        <dbReference type="EMBL" id="GMI29245.1"/>
    </source>
</evidence>
<feature type="region of interest" description="Disordered" evidence="1">
    <location>
        <begin position="212"/>
        <end position="236"/>
    </location>
</feature>
<proteinExistence type="predicted"/>
<reference evidence="3" key="1">
    <citation type="journal article" date="2023" name="Commun. Biol.">
        <title>Genome analysis of Parmales, the sister group of diatoms, reveals the evolutionary specialization of diatoms from phago-mixotrophs to photoautotrophs.</title>
        <authorList>
            <person name="Ban H."/>
            <person name="Sato S."/>
            <person name="Yoshikawa S."/>
            <person name="Yamada K."/>
            <person name="Nakamura Y."/>
            <person name="Ichinomiya M."/>
            <person name="Sato N."/>
            <person name="Blanc-Mathieu R."/>
            <person name="Endo H."/>
            <person name="Kuwata A."/>
            <person name="Ogata H."/>
        </authorList>
    </citation>
    <scope>NUCLEOTIDE SEQUENCE [LARGE SCALE GENOMIC DNA]</scope>
</reference>